<feature type="region of interest" description="Disordered" evidence="1">
    <location>
        <begin position="113"/>
        <end position="169"/>
    </location>
</feature>
<accession>A0A0N7LA46</accession>
<organism evidence="2 3">
    <name type="scientific">Ceraceosorus bombacis</name>
    <dbReference type="NCBI Taxonomy" id="401625"/>
    <lineage>
        <taxon>Eukaryota</taxon>
        <taxon>Fungi</taxon>
        <taxon>Dikarya</taxon>
        <taxon>Basidiomycota</taxon>
        <taxon>Ustilaginomycotina</taxon>
        <taxon>Exobasidiomycetes</taxon>
        <taxon>Ceraceosorales</taxon>
        <taxon>Ceraceosoraceae</taxon>
        <taxon>Ceraceosorus</taxon>
    </lineage>
</organism>
<feature type="compositionally biased region" description="Low complexity" evidence="1">
    <location>
        <begin position="88"/>
        <end position="97"/>
    </location>
</feature>
<dbReference type="EMBL" id="CCYA01000264">
    <property type="protein sequence ID" value="CEH15570.1"/>
    <property type="molecule type" value="Genomic_DNA"/>
</dbReference>
<name>A0A0N7LA46_9BASI</name>
<feature type="compositionally biased region" description="Low complexity" evidence="1">
    <location>
        <begin position="256"/>
        <end position="268"/>
    </location>
</feature>
<reference evidence="2 3" key="1">
    <citation type="submission" date="2014-09" db="EMBL/GenBank/DDBJ databases">
        <authorList>
            <person name="Magalhaes I.L.F."/>
            <person name="Oliveira U."/>
            <person name="Santos F.R."/>
            <person name="Vidigal T.H.D.A."/>
            <person name="Brescovit A.D."/>
            <person name="Santos A.J."/>
        </authorList>
    </citation>
    <scope>NUCLEOTIDE SEQUENCE [LARGE SCALE GENOMIC DNA]</scope>
</reference>
<sequence>MLAYSSRKSFFSPALPAREGSATYSPTHVLTRRSPLGGAWRSVTRKLTKSKASETDDSTNGKPASGASPLGSVRSEPVGLYGRPSDVSPLLLSPSASSAYGTAEHRAAFYANRARSREASRGSSPADSLPPSVHRAFQQSRSPDDPASARSASRTSARQSARLKVLAEGNENPRYGVYAGWVKQGFTSRHSESPAPRVEEAPKSTRSRSASISPEPARPSNISPALWHFLSKDAKRGPFKHGILPGWGAKLREASRSSSSAAQNSPPSDGQEFEELQRAPFLHRSQSLPSSHSSSQNGSARNSPTIHPLALPSSAAPSPGTATPERGRSRLVKSKRTKKDKKAAATAAATTTTTTTTTLATTSRTGLAAHARHIERWIQYHPPDDARAVKPEPAQRLVASDASPKTTKT</sequence>
<keyword evidence="3" id="KW-1185">Reference proteome</keyword>
<proteinExistence type="predicted"/>
<feature type="region of interest" description="Disordered" evidence="1">
    <location>
        <begin position="254"/>
        <end position="273"/>
    </location>
</feature>
<dbReference type="AlphaFoldDB" id="A0A0N7LA46"/>
<feature type="compositionally biased region" description="Low complexity" evidence="1">
    <location>
        <begin position="284"/>
        <end position="319"/>
    </location>
</feature>
<protein>
    <submittedName>
        <fullName evidence="2">Uncharacterized protein</fullName>
    </submittedName>
</protein>
<dbReference type="Proteomes" id="UP000054845">
    <property type="component" value="Unassembled WGS sequence"/>
</dbReference>
<evidence type="ECO:0000313" key="2">
    <source>
        <dbReference type="EMBL" id="CEH15570.1"/>
    </source>
</evidence>
<feature type="region of interest" description="Disordered" evidence="1">
    <location>
        <begin position="15"/>
        <end position="97"/>
    </location>
</feature>
<evidence type="ECO:0000313" key="3">
    <source>
        <dbReference type="Proteomes" id="UP000054845"/>
    </source>
</evidence>
<feature type="compositionally biased region" description="Low complexity" evidence="1">
    <location>
        <begin position="145"/>
        <end position="162"/>
    </location>
</feature>
<feature type="compositionally biased region" description="Low complexity" evidence="1">
    <location>
        <begin position="344"/>
        <end position="356"/>
    </location>
</feature>
<feature type="region of interest" description="Disordered" evidence="1">
    <location>
        <begin position="187"/>
        <end position="222"/>
    </location>
</feature>
<feature type="compositionally biased region" description="Basic and acidic residues" evidence="1">
    <location>
        <begin position="189"/>
        <end position="203"/>
    </location>
</feature>
<evidence type="ECO:0000256" key="1">
    <source>
        <dbReference type="SAM" id="MobiDB-lite"/>
    </source>
</evidence>
<feature type="region of interest" description="Disordered" evidence="1">
    <location>
        <begin position="284"/>
        <end position="356"/>
    </location>
</feature>
<feature type="compositionally biased region" description="Basic residues" evidence="1">
    <location>
        <begin position="329"/>
        <end position="341"/>
    </location>
</feature>